<evidence type="ECO:0008006" key="2">
    <source>
        <dbReference type="Google" id="ProtNLM"/>
    </source>
</evidence>
<name>A0A382JUE7_9ZZZZ</name>
<proteinExistence type="predicted"/>
<sequence>MPAATRIGDADVPHCSGMDRAEGSPDVYVNNIKWSCQGDVNTPHLLPPPPCPTHAAPITTGSTTVFCNGQGAGRIGDAITACTSVAVGSSNVFAGG</sequence>
<dbReference type="Gene3D" id="2.60.200.60">
    <property type="match status" value="1"/>
</dbReference>
<gene>
    <name evidence="1" type="ORF">METZ01_LOCUS267441</name>
</gene>
<accession>A0A382JUE7</accession>
<dbReference type="InterPro" id="IPR008727">
    <property type="entry name" value="PAAR_motif"/>
</dbReference>
<dbReference type="EMBL" id="UINC01075926">
    <property type="protein sequence ID" value="SVC14587.1"/>
    <property type="molecule type" value="Genomic_DNA"/>
</dbReference>
<dbReference type="AlphaFoldDB" id="A0A382JUE7"/>
<organism evidence="1">
    <name type="scientific">marine metagenome</name>
    <dbReference type="NCBI Taxonomy" id="408172"/>
    <lineage>
        <taxon>unclassified sequences</taxon>
        <taxon>metagenomes</taxon>
        <taxon>ecological metagenomes</taxon>
    </lineage>
</organism>
<reference evidence="1" key="1">
    <citation type="submission" date="2018-05" db="EMBL/GenBank/DDBJ databases">
        <authorList>
            <person name="Lanie J.A."/>
            <person name="Ng W.-L."/>
            <person name="Kazmierczak K.M."/>
            <person name="Andrzejewski T.M."/>
            <person name="Davidsen T.M."/>
            <person name="Wayne K.J."/>
            <person name="Tettelin H."/>
            <person name="Glass J.I."/>
            <person name="Rusch D."/>
            <person name="Podicherti R."/>
            <person name="Tsui H.-C.T."/>
            <person name="Winkler M.E."/>
        </authorList>
    </citation>
    <scope>NUCLEOTIDE SEQUENCE</scope>
</reference>
<evidence type="ECO:0000313" key="1">
    <source>
        <dbReference type="EMBL" id="SVC14587.1"/>
    </source>
</evidence>
<protein>
    <recommendedName>
        <fullName evidence="2">PaaR repeat-containing protein</fullName>
    </recommendedName>
</protein>
<dbReference type="Pfam" id="PF05488">
    <property type="entry name" value="PAAR_motif"/>
    <property type="match status" value="1"/>
</dbReference>